<dbReference type="AlphaFoldDB" id="A0A411HNS0"/>
<dbReference type="Pfam" id="PF04976">
    <property type="entry name" value="DmsC"/>
    <property type="match status" value="1"/>
</dbReference>
<feature type="transmembrane region" description="Helical" evidence="1">
    <location>
        <begin position="108"/>
        <end position="133"/>
    </location>
</feature>
<dbReference type="GO" id="GO:0009390">
    <property type="term" value="C:dimethyl sulfoxide reductase complex"/>
    <property type="evidence" value="ECO:0007669"/>
    <property type="project" value="TreeGrafter"/>
</dbReference>
<feature type="transmembrane region" description="Helical" evidence="1">
    <location>
        <begin position="176"/>
        <end position="195"/>
    </location>
</feature>
<dbReference type="KEGG" id="xbc:ELE36_18155"/>
<dbReference type="Proteomes" id="UP000291562">
    <property type="component" value="Chromosome"/>
</dbReference>
<evidence type="ECO:0000313" key="2">
    <source>
        <dbReference type="EMBL" id="QBB72133.1"/>
    </source>
</evidence>
<gene>
    <name evidence="2" type="ORF">ELE36_18155</name>
</gene>
<keyword evidence="1" id="KW-1133">Transmembrane helix</keyword>
<evidence type="ECO:0000256" key="1">
    <source>
        <dbReference type="SAM" id="Phobius"/>
    </source>
</evidence>
<dbReference type="EMBL" id="CP035704">
    <property type="protein sequence ID" value="QBB72133.1"/>
    <property type="molecule type" value="Genomic_DNA"/>
</dbReference>
<dbReference type="GO" id="GO:0019645">
    <property type="term" value="P:anaerobic electron transport chain"/>
    <property type="evidence" value="ECO:0007669"/>
    <property type="project" value="InterPro"/>
</dbReference>
<evidence type="ECO:0000313" key="3">
    <source>
        <dbReference type="Proteomes" id="UP000291562"/>
    </source>
</evidence>
<feature type="transmembrane region" description="Helical" evidence="1">
    <location>
        <begin position="41"/>
        <end position="63"/>
    </location>
</feature>
<dbReference type="GO" id="GO:0009389">
    <property type="term" value="F:dimethyl sulfoxide reductase activity"/>
    <property type="evidence" value="ECO:0007669"/>
    <property type="project" value="TreeGrafter"/>
</dbReference>
<name>A0A411HNS0_9GAMM</name>
<dbReference type="OrthoDB" id="5520897at2"/>
<sequence>MHPALSVIFFTTASGAGYGLLFLLALACAINPAALSLHESLTMLALGLLFGSAGLLSSMLHLGHPERAWRAFSQWRSSWLSREGVVASFTYLPALLLGVLLSRNDTSITLRICAILLATCAVATVFCTARIYSSLKTIHAWHNGYVLPAYLLFALLSGASWNIAVCAWFSSALSVPALLTTMLLLLVSALLKLGYWHFIDTTRSASSAETATGLGQFGQVSSFERPHTEQNYLLKEMGFLLARKHAQRLRRLVLLLFAATFILLGVLLAISASLLASVLSTLAAITVSVGLLVERWLFFAEAKHLVTLYYDTRRR</sequence>
<feature type="transmembrane region" description="Helical" evidence="1">
    <location>
        <begin position="7"/>
        <end position="35"/>
    </location>
</feature>
<dbReference type="InterPro" id="IPR007059">
    <property type="entry name" value="DmsC"/>
</dbReference>
<keyword evidence="3" id="KW-1185">Reference proteome</keyword>
<keyword evidence="1" id="KW-0472">Membrane</keyword>
<feature type="transmembrane region" description="Helical" evidence="1">
    <location>
        <begin position="252"/>
        <end position="272"/>
    </location>
</feature>
<feature type="transmembrane region" description="Helical" evidence="1">
    <location>
        <begin position="84"/>
        <end position="102"/>
    </location>
</feature>
<dbReference type="PANTHER" id="PTHR38095:SF1">
    <property type="entry name" value="ANAEROBIC DIMETHYL SULFOXIDE REDUCTASE CHAIN YNFH"/>
    <property type="match status" value="1"/>
</dbReference>
<accession>A0A411HNS0</accession>
<feature type="transmembrane region" description="Helical" evidence="1">
    <location>
        <begin position="145"/>
        <end position="170"/>
    </location>
</feature>
<proteinExistence type="predicted"/>
<keyword evidence="1" id="KW-0812">Transmembrane</keyword>
<dbReference type="RefSeq" id="WP_129835807.1">
    <property type="nucleotide sequence ID" value="NZ_CP035704.1"/>
</dbReference>
<dbReference type="PANTHER" id="PTHR38095">
    <property type="entry name" value="ANAEROBIC DIMETHYL SULFOXIDE REDUCTASE CHAIN YNFH"/>
    <property type="match status" value="1"/>
</dbReference>
<protein>
    <submittedName>
        <fullName evidence="2">Dimethyl sulfoxide reductase anchor subunit</fullName>
    </submittedName>
</protein>
<feature type="transmembrane region" description="Helical" evidence="1">
    <location>
        <begin position="278"/>
        <end position="298"/>
    </location>
</feature>
<organism evidence="2 3">
    <name type="scientific">Pseudolysobacter antarcticus</name>
    <dbReference type="NCBI Taxonomy" id="2511995"/>
    <lineage>
        <taxon>Bacteria</taxon>
        <taxon>Pseudomonadati</taxon>
        <taxon>Pseudomonadota</taxon>
        <taxon>Gammaproteobacteria</taxon>
        <taxon>Lysobacterales</taxon>
        <taxon>Rhodanobacteraceae</taxon>
        <taxon>Pseudolysobacter</taxon>
    </lineage>
</organism>
<reference evidence="2 3" key="1">
    <citation type="submission" date="2019-01" db="EMBL/GenBank/DDBJ databases">
        <title>Pseudolysobacter antarctica gen. nov., sp. nov., isolated from Fildes Peninsula, Antarctica.</title>
        <authorList>
            <person name="Wei Z."/>
            <person name="Peng F."/>
        </authorList>
    </citation>
    <scope>NUCLEOTIDE SEQUENCE [LARGE SCALE GENOMIC DNA]</scope>
    <source>
        <strain evidence="2 3">AQ6-296</strain>
    </source>
</reference>
<dbReference type="GO" id="GO:0005886">
    <property type="term" value="C:plasma membrane"/>
    <property type="evidence" value="ECO:0007669"/>
    <property type="project" value="TreeGrafter"/>
</dbReference>